<name>A0A7D5M474_9ARCH</name>
<dbReference type="Gene3D" id="2.150.10.10">
    <property type="entry name" value="Serralysin-like metalloprotease, C-terminal"/>
    <property type="match status" value="2"/>
</dbReference>
<dbReference type="InterPro" id="IPR050952">
    <property type="entry name" value="TRIM-NHL_E3_ligases"/>
</dbReference>
<protein>
    <submittedName>
        <fullName evidence="2">6-bladed beta-propeller</fullName>
    </submittedName>
</protein>
<dbReference type="CDD" id="cd05819">
    <property type="entry name" value="NHL"/>
    <property type="match status" value="1"/>
</dbReference>
<dbReference type="Pfam" id="PF17170">
    <property type="entry name" value="DUF5128"/>
    <property type="match status" value="1"/>
</dbReference>
<dbReference type="AlphaFoldDB" id="A0A7D5M474"/>
<dbReference type="InterPro" id="IPR001343">
    <property type="entry name" value="Hemolysn_Ca-bd"/>
</dbReference>
<organism evidence="2 3">
    <name type="scientific">Nitrosopumilus oxyclinae</name>
    <dbReference type="NCBI Taxonomy" id="1959104"/>
    <lineage>
        <taxon>Archaea</taxon>
        <taxon>Nitrososphaerota</taxon>
        <taxon>Nitrososphaeria</taxon>
        <taxon>Nitrosopumilales</taxon>
        <taxon>Nitrosopumilaceae</taxon>
        <taxon>Nitrosopumilus</taxon>
    </lineage>
</organism>
<dbReference type="OrthoDB" id="295891at2157"/>
<evidence type="ECO:0000313" key="3">
    <source>
        <dbReference type="Proteomes" id="UP000509441"/>
    </source>
</evidence>
<keyword evidence="3" id="KW-1185">Reference proteome</keyword>
<keyword evidence="1" id="KW-0677">Repeat</keyword>
<dbReference type="SUPFAM" id="SSF101898">
    <property type="entry name" value="NHL repeat"/>
    <property type="match status" value="1"/>
</dbReference>
<dbReference type="PROSITE" id="PS00330">
    <property type="entry name" value="HEMOLYSIN_CALCIUM"/>
    <property type="match status" value="1"/>
</dbReference>
<dbReference type="InterPro" id="IPR011049">
    <property type="entry name" value="Serralysin-like_metalloprot_C"/>
</dbReference>
<evidence type="ECO:0000313" key="2">
    <source>
        <dbReference type="EMBL" id="QLH04327.1"/>
    </source>
</evidence>
<dbReference type="Pfam" id="PF01436">
    <property type="entry name" value="NHL"/>
    <property type="match status" value="1"/>
</dbReference>
<sequence>MKLLLSLLILFTVLVTSSFTQTSFASGDYDLLHKWGNYGPTDPNNFAFPQFIAIGEDGSIYVSDFGNKRIQKFSSSGEYVTHWGNSGKQLGDFYNPTGIVVSDDSVFVVDRDLNRIQKFSLDGEFISSWGKKGTAEGQFFYPNGITLSNGLLYVVDTGNQRIQVFSTDGKFISSFGSSGLGPGQFLNVSGIDADEFGNIFVTDKGNGKIEKFSAEGEFLQSFQFYFPSYVFAPEAIAIDPNGDMFVVNSHTAKILHLSQNSDLRLIQSEQKGPYLDSFKQITDMAIGINGELLVVDSPTHSIKSYETPFFVPPTESYYVAPAEVRPPSRDQIKPVITAPESITIEAEDMLTDVFVGNAVATDESGIKIIINNAPDAFKPGITNLIWIAFDNAGHSSTDNQRITVNTCGNNHSDYNLIEGTSGDDVISGTDGNDLIFGLGGNDLISGGLGDDCIFGGAGDDIISGDEGDDVIRGNSGNDILKGQSGSDLIYANSGSDVIDGGSDFDRCYFDSSKDLLINCEN</sequence>
<dbReference type="InterPro" id="IPR018511">
    <property type="entry name" value="Hemolysin-typ_Ca-bd_CS"/>
</dbReference>
<dbReference type="Proteomes" id="UP000509441">
    <property type="component" value="Chromosome"/>
</dbReference>
<reference evidence="2 3" key="1">
    <citation type="submission" date="2018-02" db="EMBL/GenBank/DDBJ databases">
        <title>Complete genome of Nitrosopumilus oxyclinae HCE1.</title>
        <authorList>
            <person name="Qin W."/>
            <person name="Zheng Y."/>
            <person name="Stahl D.A."/>
        </authorList>
    </citation>
    <scope>NUCLEOTIDE SEQUENCE [LARGE SCALE GENOMIC DNA]</scope>
    <source>
        <strain evidence="2 3">HCE1</strain>
    </source>
</reference>
<dbReference type="Gene3D" id="2.120.10.30">
    <property type="entry name" value="TolB, C-terminal domain"/>
    <property type="match status" value="2"/>
</dbReference>
<dbReference type="PANTHER" id="PTHR24104:SF25">
    <property type="entry name" value="PROTEIN LIN-41"/>
    <property type="match status" value="1"/>
</dbReference>
<dbReference type="PROSITE" id="PS51125">
    <property type="entry name" value="NHL"/>
    <property type="match status" value="4"/>
</dbReference>
<dbReference type="KEGG" id="nox:C5F49_02595"/>
<dbReference type="PRINTS" id="PR00313">
    <property type="entry name" value="CABNDNGRPT"/>
</dbReference>
<evidence type="ECO:0000256" key="1">
    <source>
        <dbReference type="ARBA" id="ARBA00022737"/>
    </source>
</evidence>
<dbReference type="GO" id="GO:0005509">
    <property type="term" value="F:calcium ion binding"/>
    <property type="evidence" value="ECO:0007669"/>
    <property type="project" value="InterPro"/>
</dbReference>
<proteinExistence type="predicted"/>
<dbReference type="PANTHER" id="PTHR24104">
    <property type="entry name" value="E3 UBIQUITIN-PROTEIN LIGASE NHLRC1-RELATED"/>
    <property type="match status" value="1"/>
</dbReference>
<dbReference type="GO" id="GO:0008270">
    <property type="term" value="F:zinc ion binding"/>
    <property type="evidence" value="ECO:0007669"/>
    <property type="project" value="UniProtKB-KW"/>
</dbReference>
<dbReference type="InterPro" id="IPR001258">
    <property type="entry name" value="NHL_repeat"/>
</dbReference>
<dbReference type="InterPro" id="IPR011042">
    <property type="entry name" value="6-blade_b-propeller_TolB-like"/>
</dbReference>
<accession>A0A7D5M474</accession>
<gene>
    <name evidence="2" type="ORF">C5F49_02595</name>
</gene>
<dbReference type="Pfam" id="PF00353">
    <property type="entry name" value="HemolysinCabind"/>
    <property type="match status" value="2"/>
</dbReference>
<dbReference type="SUPFAM" id="SSF51120">
    <property type="entry name" value="beta-Roll"/>
    <property type="match status" value="1"/>
</dbReference>
<dbReference type="EMBL" id="CP026994">
    <property type="protein sequence ID" value="QLH04327.1"/>
    <property type="molecule type" value="Genomic_DNA"/>
</dbReference>